<protein>
    <submittedName>
        <fullName evidence="4">Starvation-inducible DNA-binding protein</fullName>
    </submittedName>
</protein>
<dbReference type="AlphaFoldDB" id="A0A542Y7L1"/>
<gene>
    <name evidence="4" type="ORF">FB468_2100</name>
</gene>
<dbReference type="Proteomes" id="UP000319094">
    <property type="component" value="Unassembled WGS sequence"/>
</dbReference>
<evidence type="ECO:0000256" key="1">
    <source>
        <dbReference type="ARBA" id="ARBA00009497"/>
    </source>
</evidence>
<sequence length="163" mass="17672">MTMQEARIPAAQGDMNRPSGVAQYLSPVVQDLVALHVNAKQAHWHVRGANFIGVHEFLDTVVANAQAGADEVAERIVALGLPIDSRIATVAARTTTPELSPGFQQSDVTVREMVAQLDATLATIYRAIEGLEEIDPVSQDIAIAIAQQLDKDRWFLHSHIAEA</sequence>
<comment type="similarity">
    <text evidence="1 2">Belongs to the Dps family.</text>
</comment>
<feature type="domain" description="Ferritin/DPS" evidence="3">
    <location>
        <begin position="25"/>
        <end position="161"/>
    </location>
</feature>
<dbReference type="GO" id="GO:0003677">
    <property type="term" value="F:DNA binding"/>
    <property type="evidence" value="ECO:0007669"/>
    <property type="project" value="UniProtKB-KW"/>
</dbReference>
<evidence type="ECO:0000259" key="3">
    <source>
        <dbReference type="Pfam" id="PF00210"/>
    </source>
</evidence>
<keyword evidence="4" id="KW-0238">DNA-binding</keyword>
<proteinExistence type="inferred from homology"/>
<dbReference type="InterPro" id="IPR023188">
    <property type="entry name" value="DPS_DNA-bd_CS"/>
</dbReference>
<dbReference type="Pfam" id="PF00210">
    <property type="entry name" value="Ferritin"/>
    <property type="match status" value="1"/>
</dbReference>
<reference evidence="4 5" key="1">
    <citation type="submission" date="2019-06" db="EMBL/GenBank/DDBJ databases">
        <title>Sequencing the genomes of 1000 actinobacteria strains.</title>
        <authorList>
            <person name="Klenk H.-P."/>
        </authorList>
    </citation>
    <scope>NUCLEOTIDE SEQUENCE [LARGE SCALE GENOMIC DNA]</scope>
    <source>
        <strain evidence="4 5">DSM 8803</strain>
    </source>
</reference>
<dbReference type="PROSITE" id="PS00818">
    <property type="entry name" value="DPS_1"/>
    <property type="match status" value="1"/>
</dbReference>
<dbReference type="CDD" id="cd01043">
    <property type="entry name" value="DPS"/>
    <property type="match status" value="1"/>
</dbReference>
<dbReference type="InterPro" id="IPR009078">
    <property type="entry name" value="Ferritin-like_SF"/>
</dbReference>
<evidence type="ECO:0000256" key="2">
    <source>
        <dbReference type="RuleBase" id="RU003875"/>
    </source>
</evidence>
<dbReference type="GO" id="GO:0008199">
    <property type="term" value="F:ferric iron binding"/>
    <property type="evidence" value="ECO:0007669"/>
    <property type="project" value="InterPro"/>
</dbReference>
<evidence type="ECO:0000313" key="5">
    <source>
        <dbReference type="Proteomes" id="UP000319094"/>
    </source>
</evidence>
<dbReference type="PRINTS" id="PR01346">
    <property type="entry name" value="HELNAPAPROT"/>
</dbReference>
<dbReference type="InterPro" id="IPR002177">
    <property type="entry name" value="DPS_DNA-bd"/>
</dbReference>
<dbReference type="EMBL" id="VFON01000001">
    <property type="protein sequence ID" value="TQL44061.1"/>
    <property type="molecule type" value="Genomic_DNA"/>
</dbReference>
<keyword evidence="5" id="KW-1185">Reference proteome</keyword>
<dbReference type="STRING" id="55969.SD72_14735"/>
<organism evidence="4 5">
    <name type="scientific">Leucobacter komagatae</name>
    <dbReference type="NCBI Taxonomy" id="55969"/>
    <lineage>
        <taxon>Bacteria</taxon>
        <taxon>Bacillati</taxon>
        <taxon>Actinomycetota</taxon>
        <taxon>Actinomycetes</taxon>
        <taxon>Micrococcales</taxon>
        <taxon>Microbacteriaceae</taxon>
        <taxon>Leucobacter</taxon>
    </lineage>
</organism>
<dbReference type="PANTHER" id="PTHR42932:SF2">
    <property type="entry name" value="DNA PROTECTION DURING STARVATION PROTEIN 1"/>
    <property type="match status" value="1"/>
</dbReference>
<name>A0A542Y7L1_9MICO</name>
<dbReference type="SUPFAM" id="SSF47240">
    <property type="entry name" value="Ferritin-like"/>
    <property type="match status" value="1"/>
</dbReference>
<dbReference type="GO" id="GO:0016722">
    <property type="term" value="F:oxidoreductase activity, acting on metal ions"/>
    <property type="evidence" value="ECO:0007669"/>
    <property type="project" value="InterPro"/>
</dbReference>
<evidence type="ECO:0000313" key="4">
    <source>
        <dbReference type="EMBL" id="TQL44061.1"/>
    </source>
</evidence>
<dbReference type="InterPro" id="IPR008331">
    <property type="entry name" value="Ferritin_DPS_dom"/>
</dbReference>
<dbReference type="InterPro" id="IPR012347">
    <property type="entry name" value="Ferritin-like"/>
</dbReference>
<accession>A0A542Y7L1</accession>
<dbReference type="OrthoDB" id="9797687at2"/>
<dbReference type="Gene3D" id="1.20.1260.10">
    <property type="match status" value="1"/>
</dbReference>
<comment type="caution">
    <text evidence="4">The sequence shown here is derived from an EMBL/GenBank/DDBJ whole genome shotgun (WGS) entry which is preliminary data.</text>
</comment>
<dbReference type="PIRSF" id="PIRSF005900">
    <property type="entry name" value="Dps"/>
    <property type="match status" value="1"/>
</dbReference>
<dbReference type="PANTHER" id="PTHR42932">
    <property type="entry name" value="GENERAL STRESS PROTEIN 20U"/>
    <property type="match status" value="1"/>
</dbReference>